<dbReference type="EMBL" id="CAXAMM010023125">
    <property type="protein sequence ID" value="CAK9053128.1"/>
    <property type="molecule type" value="Genomic_DNA"/>
</dbReference>
<feature type="non-terminal residue" evidence="1">
    <location>
        <position position="1"/>
    </location>
</feature>
<name>A0ABP0MNQ8_9DINO</name>
<organism evidence="1 2">
    <name type="scientific">Durusdinium trenchii</name>
    <dbReference type="NCBI Taxonomy" id="1381693"/>
    <lineage>
        <taxon>Eukaryota</taxon>
        <taxon>Sar</taxon>
        <taxon>Alveolata</taxon>
        <taxon>Dinophyceae</taxon>
        <taxon>Suessiales</taxon>
        <taxon>Symbiodiniaceae</taxon>
        <taxon>Durusdinium</taxon>
    </lineage>
</organism>
<dbReference type="Proteomes" id="UP001642464">
    <property type="component" value="Unassembled WGS sequence"/>
</dbReference>
<evidence type="ECO:0000313" key="1">
    <source>
        <dbReference type="EMBL" id="CAK9053128.1"/>
    </source>
</evidence>
<accession>A0ABP0MNQ8</accession>
<protein>
    <submittedName>
        <fullName evidence="1">Phosphoglycerate mutase GpmB</fullName>
    </submittedName>
</protein>
<comment type="caution">
    <text evidence="1">The sequence shown here is derived from an EMBL/GenBank/DDBJ whole genome shotgun (WGS) entry which is preliminary data.</text>
</comment>
<reference evidence="1 2" key="1">
    <citation type="submission" date="2024-02" db="EMBL/GenBank/DDBJ databases">
        <authorList>
            <person name="Chen Y."/>
            <person name="Shah S."/>
            <person name="Dougan E. K."/>
            <person name="Thang M."/>
            <person name="Chan C."/>
        </authorList>
    </citation>
    <scope>NUCLEOTIDE SEQUENCE [LARGE SCALE GENOMIC DNA]</scope>
</reference>
<evidence type="ECO:0000313" key="2">
    <source>
        <dbReference type="Proteomes" id="UP001642464"/>
    </source>
</evidence>
<proteinExistence type="predicted"/>
<keyword evidence="2" id="KW-1185">Reference proteome</keyword>
<sequence length="802" mass="89073">ERVRLAELLSIDPEALQQQKRLKALLARHEGGAKFTNLEAVVRQLFTIFFKDFPVLLQAPSLPTPYGWQIPIFGLEVGANNTQATASDAVRSGLRHVHILLPSGPTTRATDGSTFVRKILPLKLAEVLNNLQQKHLHYLREAMVITVRTPPHLVFVLAEVRKTLATAGYAVACWFLDVRGCTPADIGEHWQAISAAKAPSEAADALQKRLQGLGGRASPMPIPAASRAFAALAVAVAVRAVRPKDLESEREEIFQQLYRRYFAHYDQGLARSMLGLLPHEIPMQFEFEVPRPLYYMNMTPELLLMRGGINSPSFAPGEAFQSDSPWWLVEIDGLGSKHHQVLQGLPEANSVVVRPKTVLNSSLPDDLVGYLDKLKVPREQHKGSFQFTVGVSAAQVPQLLRRTPPLRRRQEQTAEYCRTRHPPCSQQYEGLLLLAGMVLEQAAACPSCGFPKRCQSPWLLRTHVGDLVQTLPEEEQQSLVDDALQLWNGHPDVPLYPKGIMDYLHFPEMAEIGGMVKTRLDDASSAREEMPLEMAGLLQLASRMLREREEVDQRLRGRRCEVNGYGGSWQVPSGRQWLLAAQEGRDLMSDHDSPISKASLSSTVWRSMGKWRHSTEEPRIFLECRAPKTCLGVRSEKWRQLSRLGCKPEEETDVAVGLFGGHQRLLKAIQGIGAFVAICAVKVHPGKRPDEPEMRLMSKLASQGTLPMAYGIFGPQNAWLQSPHAQSAAGRLKIAPSTLALKWAEHKGFLALVPELQHLLGSVPLDHRSFMRLCLGHHEGRTAWPCSVGLATSLRPGAPRAA</sequence>
<gene>
    <name evidence="1" type="ORF">SCF082_LOCUS28993</name>
</gene>